<evidence type="ECO:0000259" key="3">
    <source>
        <dbReference type="Pfam" id="PF12327"/>
    </source>
</evidence>
<evidence type="ECO:0000313" key="5">
    <source>
        <dbReference type="Proteomes" id="UP000811899"/>
    </source>
</evidence>
<dbReference type="Gene3D" id="3.30.1330.20">
    <property type="entry name" value="Tubulin/FtsZ, C-terminal domain"/>
    <property type="match status" value="1"/>
</dbReference>
<proteinExistence type="predicted"/>
<dbReference type="EMBL" id="JAHCVJ010000003">
    <property type="protein sequence ID" value="MBT0664511.1"/>
    <property type="molecule type" value="Genomic_DNA"/>
</dbReference>
<evidence type="ECO:0000313" key="4">
    <source>
        <dbReference type="EMBL" id="MBT0664511.1"/>
    </source>
</evidence>
<evidence type="ECO:0000256" key="2">
    <source>
        <dbReference type="ARBA" id="ARBA00023134"/>
    </source>
</evidence>
<name>A0AAW4LBE1_9BACT</name>
<dbReference type="GO" id="GO:0005525">
    <property type="term" value="F:GTP binding"/>
    <property type="evidence" value="ECO:0007669"/>
    <property type="project" value="UniProtKB-KW"/>
</dbReference>
<accession>A0AAW4LBE1</accession>
<dbReference type="Pfam" id="PF12327">
    <property type="entry name" value="FtsZ_C"/>
    <property type="match status" value="1"/>
</dbReference>
<feature type="domain" description="Cell division protein FtsZ C-terminal" evidence="3">
    <location>
        <begin position="13"/>
        <end position="100"/>
    </location>
</feature>
<keyword evidence="1" id="KW-0547">Nucleotide-binding</keyword>
<comment type="caution">
    <text evidence="4">The sequence shown here is derived from an EMBL/GenBank/DDBJ whole genome shotgun (WGS) entry which is preliminary data.</text>
</comment>
<evidence type="ECO:0000256" key="1">
    <source>
        <dbReference type="ARBA" id="ARBA00022741"/>
    </source>
</evidence>
<dbReference type="InterPro" id="IPR008280">
    <property type="entry name" value="Tub_FtsZ_C"/>
</dbReference>
<keyword evidence="2" id="KW-0342">GTP-binding</keyword>
<protein>
    <recommendedName>
        <fullName evidence="3">Cell division protein FtsZ C-terminal domain-containing protein</fullName>
    </recommendedName>
</protein>
<dbReference type="InterPro" id="IPR037103">
    <property type="entry name" value="Tubulin/FtsZ-like_C"/>
</dbReference>
<dbReference type="InterPro" id="IPR024757">
    <property type="entry name" value="FtsZ_C"/>
</dbReference>
<dbReference type="RefSeq" id="WP_214171282.1">
    <property type="nucleotide sequence ID" value="NZ_JAHCVJ010000003.1"/>
</dbReference>
<organism evidence="4 5">
    <name type="scientific">Geoanaerobacter pelophilus</name>
    <dbReference type="NCBI Taxonomy" id="60036"/>
    <lineage>
        <taxon>Bacteria</taxon>
        <taxon>Pseudomonadati</taxon>
        <taxon>Thermodesulfobacteriota</taxon>
        <taxon>Desulfuromonadia</taxon>
        <taxon>Geobacterales</taxon>
        <taxon>Geobacteraceae</taxon>
        <taxon>Geoanaerobacter</taxon>
    </lineage>
</organism>
<reference evidence="4 5" key="1">
    <citation type="submission" date="2021-05" db="EMBL/GenBank/DDBJ databases">
        <title>The draft genome of Geobacter pelophilus DSM 12255.</title>
        <authorList>
            <person name="Xu Z."/>
            <person name="Masuda Y."/>
            <person name="Itoh H."/>
            <person name="Senoo K."/>
        </authorList>
    </citation>
    <scope>NUCLEOTIDE SEQUENCE [LARGE SCALE GENOMIC DNA]</scope>
    <source>
        <strain evidence="4 5">DSM 12255</strain>
    </source>
</reference>
<dbReference type="SUPFAM" id="SSF55307">
    <property type="entry name" value="Tubulin C-terminal domain-like"/>
    <property type="match status" value="1"/>
</dbReference>
<gene>
    <name evidence="4" type="ORF">KI809_09385</name>
</gene>
<keyword evidence="5" id="KW-1185">Reference proteome</keyword>
<dbReference type="Proteomes" id="UP000811899">
    <property type="component" value="Unassembled WGS sequence"/>
</dbReference>
<dbReference type="AlphaFoldDB" id="A0AAW4LBE1"/>
<sequence length="149" mass="16521">MTETDDKTRIMRIIGMGVSTGPDKGVAAAKKALSCLRRQGVMTANIKDMLCRITGSADMSTEDIDSALRYLRSSIFIDIPITSGVVVNEGLGEDVMLITIKASELLAYDSRDSTAMLLCSSENWVMMWDETLRRIPAFQRKRSFMEDNG</sequence>